<dbReference type="GO" id="GO:0006605">
    <property type="term" value="P:protein targeting"/>
    <property type="evidence" value="ECO:0007669"/>
    <property type="project" value="UniProtKB-UniRule"/>
</dbReference>
<dbReference type="PRINTS" id="PR01755">
    <property type="entry name" value="SECFTRNLCASE"/>
</dbReference>
<comment type="similarity">
    <text evidence="10">In the C-terminal section; belongs to the SecD/SecF family. SecF subfamily.</text>
</comment>
<feature type="compositionally biased region" description="Low complexity" evidence="13">
    <location>
        <begin position="105"/>
        <end position="116"/>
    </location>
</feature>
<evidence type="ECO:0000313" key="15">
    <source>
        <dbReference type="EMBL" id="KPK67398.1"/>
    </source>
</evidence>
<evidence type="ECO:0000256" key="1">
    <source>
        <dbReference type="ARBA" id="ARBA00004651"/>
    </source>
</evidence>
<dbReference type="SUPFAM" id="SSF82866">
    <property type="entry name" value="Multidrug efflux transporter AcrB transmembrane domain"/>
    <property type="match status" value="1"/>
</dbReference>
<proteinExistence type="inferred from homology"/>
<feature type="transmembrane region" description="Helical" evidence="12">
    <location>
        <begin position="298"/>
        <end position="319"/>
    </location>
</feature>
<dbReference type="InterPro" id="IPR005665">
    <property type="entry name" value="SecF_bac"/>
</dbReference>
<dbReference type="InterPro" id="IPR022646">
    <property type="entry name" value="SecD/SecF_CS"/>
</dbReference>
<evidence type="ECO:0000256" key="9">
    <source>
        <dbReference type="ARBA" id="ARBA00059018"/>
    </source>
</evidence>
<comment type="similarity">
    <text evidence="11">In the N-terminal section; belongs to the SecD/SecF family. SecD subfamily.</text>
</comment>
<comment type="function">
    <text evidence="9 12">Part of the Sec protein translocase complex. Interacts with the SecYEG preprotein conducting channel. SecDF uses the proton motive force (PMF) to complete protein translocation after the ATP-dependent function of SecA.</text>
</comment>
<feature type="region of interest" description="Disordered" evidence="13">
    <location>
        <begin position="100"/>
        <end position="151"/>
    </location>
</feature>
<keyword evidence="3 12" id="KW-1003">Cell membrane</keyword>
<evidence type="ECO:0000256" key="5">
    <source>
        <dbReference type="ARBA" id="ARBA00022927"/>
    </source>
</evidence>
<feature type="transmembrane region" description="Helical" evidence="12">
    <location>
        <begin position="325"/>
        <end position="346"/>
    </location>
</feature>
<keyword evidence="8 12" id="KW-0472">Membrane</keyword>
<evidence type="ECO:0000256" key="12">
    <source>
        <dbReference type="HAMAP-Rule" id="MF_01464"/>
    </source>
</evidence>
<evidence type="ECO:0000256" key="2">
    <source>
        <dbReference type="ARBA" id="ARBA00022448"/>
    </source>
</evidence>
<gene>
    <name evidence="12" type="primary">secF</name>
    <name evidence="15" type="ORF">AMJ82_10735</name>
</gene>
<evidence type="ECO:0000256" key="7">
    <source>
        <dbReference type="ARBA" id="ARBA00023010"/>
    </source>
</evidence>
<dbReference type="GO" id="GO:0005886">
    <property type="term" value="C:plasma membrane"/>
    <property type="evidence" value="ECO:0007669"/>
    <property type="project" value="UniProtKB-SubCell"/>
</dbReference>
<feature type="transmembrane region" description="Helical" evidence="12">
    <location>
        <begin position="195"/>
        <end position="212"/>
    </location>
</feature>
<dbReference type="HAMAP" id="MF_01464_B">
    <property type="entry name" value="SecF_B"/>
    <property type="match status" value="1"/>
</dbReference>
<dbReference type="FunFam" id="1.20.1640.10:FF:000024">
    <property type="entry name" value="Multifunctional fusion protein"/>
    <property type="match status" value="1"/>
</dbReference>
<dbReference type="PANTHER" id="PTHR30081">
    <property type="entry name" value="PROTEIN-EXPORT MEMBRANE PROTEIN SEC"/>
    <property type="match status" value="1"/>
</dbReference>
<keyword evidence="6 12" id="KW-1133">Transmembrane helix</keyword>
<keyword evidence="4 12" id="KW-0812">Transmembrane</keyword>
<evidence type="ECO:0000256" key="6">
    <source>
        <dbReference type="ARBA" id="ARBA00022989"/>
    </source>
</evidence>
<dbReference type="GO" id="GO:0065002">
    <property type="term" value="P:intracellular protein transmembrane transport"/>
    <property type="evidence" value="ECO:0007669"/>
    <property type="project" value="UniProtKB-UniRule"/>
</dbReference>
<keyword evidence="7 12" id="KW-0811">Translocation</keyword>
<evidence type="ECO:0000313" key="16">
    <source>
        <dbReference type="Proteomes" id="UP000051717"/>
    </source>
</evidence>
<dbReference type="Gene3D" id="1.20.1640.10">
    <property type="entry name" value="Multidrug efflux transporter AcrB transmembrane domain"/>
    <property type="match status" value="1"/>
</dbReference>
<name>A0A0S8G392_UNCT6</name>
<evidence type="ECO:0000256" key="11">
    <source>
        <dbReference type="ARBA" id="ARBA00061053"/>
    </source>
</evidence>
<evidence type="ECO:0000259" key="14">
    <source>
        <dbReference type="Pfam" id="PF02355"/>
    </source>
</evidence>
<dbReference type="PANTHER" id="PTHR30081:SF8">
    <property type="entry name" value="PROTEIN TRANSLOCASE SUBUNIT SECF"/>
    <property type="match status" value="1"/>
</dbReference>
<dbReference type="Proteomes" id="UP000051717">
    <property type="component" value="Unassembled WGS sequence"/>
</dbReference>
<evidence type="ECO:0000256" key="10">
    <source>
        <dbReference type="ARBA" id="ARBA00060856"/>
    </source>
</evidence>
<dbReference type="NCBIfam" id="TIGR00966">
    <property type="entry name" value="transloc_SecF"/>
    <property type="match status" value="1"/>
</dbReference>
<dbReference type="NCBIfam" id="TIGR00916">
    <property type="entry name" value="2A0604s01"/>
    <property type="match status" value="1"/>
</dbReference>
<feature type="domain" description="Protein export membrane protein SecD/SecF C-terminal" evidence="14">
    <location>
        <begin position="176"/>
        <end position="349"/>
    </location>
</feature>
<comment type="subcellular location">
    <subcellularLocation>
        <location evidence="1 12">Cell membrane</location>
        <topology evidence="1 12">Multi-pass membrane protein</topology>
    </subcellularLocation>
</comment>
<evidence type="ECO:0000256" key="4">
    <source>
        <dbReference type="ARBA" id="ARBA00022692"/>
    </source>
</evidence>
<dbReference type="GO" id="GO:0043952">
    <property type="term" value="P:protein transport by the Sec complex"/>
    <property type="evidence" value="ECO:0007669"/>
    <property type="project" value="UniProtKB-UniRule"/>
</dbReference>
<protein>
    <recommendedName>
        <fullName evidence="12">Protein-export membrane protein SecF</fullName>
    </recommendedName>
</protein>
<comment type="caution">
    <text evidence="15">The sequence shown here is derived from an EMBL/GenBank/DDBJ whole genome shotgun (WGS) entry which is preliminary data.</text>
</comment>
<keyword evidence="2 12" id="KW-0813">Transport</keyword>
<dbReference type="AlphaFoldDB" id="A0A0S8G392"/>
<dbReference type="InterPro" id="IPR048634">
    <property type="entry name" value="SecD_SecF_C"/>
</dbReference>
<comment type="similarity">
    <text evidence="12">Belongs to the SecD/SecF family. SecF subfamily.</text>
</comment>
<feature type="transmembrane region" description="Helical" evidence="12">
    <location>
        <begin position="20"/>
        <end position="36"/>
    </location>
</feature>
<keyword evidence="5 12" id="KW-0653">Protein transport</keyword>
<sequence length="360" mass="39166">MLRILAGTHVNFIGHRRQAFVASAIVVAVGIISLIMHGGPNYGIDFTGGQLVHIRFEKPMTSDQVRASLARIGLAASELQRVREMDEFMIRLPIEEGAPGALGYEPGAESAEGEGPSLEEEAEQGGGEGSRETAPGEEGGGVEGEGEAPEMMGGVSDISSRIIAAVREDYPDNPVTLEREELIGPRIGKELQRRAIYAVLLGMAAILIYISFRFDFRFAVGAVIALFHDVLITVGIFSILNKEITIPVIAAVLTVVGYSINDSIVVSDRIRENIRTMRREAFDSMVNVSINQTLSRTVITSLTTLIVLFALFFFGGAVIHDFAFALLIGVLVGTYSSVFIVAPIVVEWEHVRPARRERKR</sequence>
<dbReference type="InterPro" id="IPR022645">
    <property type="entry name" value="SecD/SecF_bac"/>
</dbReference>
<dbReference type="GO" id="GO:0015450">
    <property type="term" value="F:protein-transporting ATPase activity"/>
    <property type="evidence" value="ECO:0007669"/>
    <property type="project" value="InterPro"/>
</dbReference>
<comment type="caution">
    <text evidence="12">Lacks conserved residue(s) required for the propagation of feature annotation.</text>
</comment>
<organism evidence="15 16">
    <name type="scientific">candidate division TA06 bacterium SM23_40</name>
    <dbReference type="NCBI Taxonomy" id="1703774"/>
    <lineage>
        <taxon>Bacteria</taxon>
        <taxon>Bacteria division TA06</taxon>
    </lineage>
</organism>
<feature type="transmembrane region" description="Helical" evidence="12">
    <location>
        <begin position="218"/>
        <end position="240"/>
    </location>
</feature>
<evidence type="ECO:0000256" key="13">
    <source>
        <dbReference type="SAM" id="MobiDB-lite"/>
    </source>
</evidence>
<evidence type="ECO:0000256" key="8">
    <source>
        <dbReference type="ARBA" id="ARBA00023136"/>
    </source>
</evidence>
<dbReference type="PATRIC" id="fig|1703774.3.peg.1379"/>
<comment type="subunit">
    <text evidence="12">Forms a complex with SecD. Part of the essential Sec protein translocation apparatus which comprises SecA, SecYEG and auxiliary proteins SecDF. Other proteins may also be involved.</text>
</comment>
<dbReference type="Pfam" id="PF07549">
    <property type="entry name" value="Sec_GG"/>
    <property type="match status" value="1"/>
</dbReference>
<dbReference type="InterPro" id="IPR055344">
    <property type="entry name" value="SecD_SecF_C_bact"/>
</dbReference>
<accession>A0A0S8G392</accession>
<dbReference type="InterPro" id="IPR022813">
    <property type="entry name" value="SecD/SecF_arch_bac"/>
</dbReference>
<dbReference type="EMBL" id="LJUI01000130">
    <property type="protein sequence ID" value="KPK67398.1"/>
    <property type="molecule type" value="Genomic_DNA"/>
</dbReference>
<evidence type="ECO:0000256" key="3">
    <source>
        <dbReference type="ARBA" id="ARBA00022475"/>
    </source>
</evidence>
<reference evidence="15 16" key="1">
    <citation type="journal article" date="2015" name="Microbiome">
        <title>Genomic resolution of linkages in carbon, nitrogen, and sulfur cycling among widespread estuary sediment bacteria.</title>
        <authorList>
            <person name="Baker B.J."/>
            <person name="Lazar C.S."/>
            <person name="Teske A.P."/>
            <person name="Dick G.J."/>
        </authorList>
    </citation>
    <scope>NUCLEOTIDE SEQUENCE [LARGE SCALE GENOMIC DNA]</scope>
    <source>
        <strain evidence="15">SM23_40</strain>
    </source>
</reference>
<dbReference type="Pfam" id="PF02355">
    <property type="entry name" value="SecD_SecF_C"/>
    <property type="match status" value="1"/>
</dbReference>